<gene>
    <name evidence="1" type="ORF">HanXRQr2_Chr05g0196521</name>
</gene>
<dbReference type="EMBL" id="MNCJ02000320">
    <property type="protein sequence ID" value="KAF5804397.1"/>
    <property type="molecule type" value="Genomic_DNA"/>
</dbReference>
<keyword evidence="2" id="KW-1185">Reference proteome</keyword>
<reference evidence="1" key="2">
    <citation type="submission" date="2020-06" db="EMBL/GenBank/DDBJ databases">
        <title>Helianthus annuus Genome sequencing and assembly Release 2.</title>
        <authorList>
            <person name="Gouzy J."/>
            <person name="Langlade N."/>
            <person name="Munos S."/>
        </authorList>
    </citation>
    <scope>NUCLEOTIDE SEQUENCE</scope>
    <source>
        <tissue evidence="1">Leaves</tissue>
    </source>
</reference>
<dbReference type="AlphaFoldDB" id="A0A9K3NKW1"/>
<protein>
    <submittedName>
        <fullName evidence="1">Uncharacterized protein</fullName>
    </submittedName>
</protein>
<dbReference type="Proteomes" id="UP000215914">
    <property type="component" value="Unassembled WGS sequence"/>
</dbReference>
<name>A0A9K3NKW1_HELAN</name>
<accession>A0A9K3NKW1</accession>
<comment type="caution">
    <text evidence="1">The sequence shown here is derived from an EMBL/GenBank/DDBJ whole genome shotgun (WGS) entry which is preliminary data.</text>
</comment>
<evidence type="ECO:0000313" key="1">
    <source>
        <dbReference type="EMBL" id="KAF5804397.1"/>
    </source>
</evidence>
<dbReference type="Gramene" id="mRNA:HanXRQr2_Chr05g0196521">
    <property type="protein sequence ID" value="CDS:HanXRQr2_Chr05g0196521.1"/>
    <property type="gene ID" value="HanXRQr2_Chr05g0196521"/>
</dbReference>
<reference evidence="1" key="1">
    <citation type="journal article" date="2017" name="Nature">
        <title>The sunflower genome provides insights into oil metabolism, flowering and Asterid evolution.</title>
        <authorList>
            <person name="Badouin H."/>
            <person name="Gouzy J."/>
            <person name="Grassa C.J."/>
            <person name="Murat F."/>
            <person name="Staton S.E."/>
            <person name="Cottret L."/>
            <person name="Lelandais-Briere C."/>
            <person name="Owens G.L."/>
            <person name="Carrere S."/>
            <person name="Mayjonade B."/>
            <person name="Legrand L."/>
            <person name="Gill N."/>
            <person name="Kane N.C."/>
            <person name="Bowers J.E."/>
            <person name="Hubner S."/>
            <person name="Bellec A."/>
            <person name="Berard A."/>
            <person name="Berges H."/>
            <person name="Blanchet N."/>
            <person name="Boniface M.C."/>
            <person name="Brunel D."/>
            <person name="Catrice O."/>
            <person name="Chaidir N."/>
            <person name="Claudel C."/>
            <person name="Donnadieu C."/>
            <person name="Faraut T."/>
            <person name="Fievet G."/>
            <person name="Helmstetter N."/>
            <person name="King M."/>
            <person name="Knapp S.J."/>
            <person name="Lai Z."/>
            <person name="Le Paslier M.C."/>
            <person name="Lippi Y."/>
            <person name="Lorenzon L."/>
            <person name="Mandel J.R."/>
            <person name="Marage G."/>
            <person name="Marchand G."/>
            <person name="Marquand E."/>
            <person name="Bret-Mestries E."/>
            <person name="Morien E."/>
            <person name="Nambeesan S."/>
            <person name="Nguyen T."/>
            <person name="Pegot-Espagnet P."/>
            <person name="Pouilly N."/>
            <person name="Raftis F."/>
            <person name="Sallet E."/>
            <person name="Schiex T."/>
            <person name="Thomas J."/>
            <person name="Vandecasteele C."/>
            <person name="Vares D."/>
            <person name="Vear F."/>
            <person name="Vautrin S."/>
            <person name="Crespi M."/>
            <person name="Mangin B."/>
            <person name="Burke J.M."/>
            <person name="Salse J."/>
            <person name="Munos S."/>
            <person name="Vincourt P."/>
            <person name="Rieseberg L.H."/>
            <person name="Langlade N.B."/>
        </authorList>
    </citation>
    <scope>NUCLEOTIDE SEQUENCE</scope>
    <source>
        <tissue evidence="1">Leaves</tissue>
    </source>
</reference>
<evidence type="ECO:0000313" key="2">
    <source>
        <dbReference type="Proteomes" id="UP000215914"/>
    </source>
</evidence>
<sequence>MQRVWTTKKLLDMSFSPLKFCRVGLYLILKVSIKQISLNVSSKRKAQMG</sequence>
<organism evidence="1 2">
    <name type="scientific">Helianthus annuus</name>
    <name type="common">Common sunflower</name>
    <dbReference type="NCBI Taxonomy" id="4232"/>
    <lineage>
        <taxon>Eukaryota</taxon>
        <taxon>Viridiplantae</taxon>
        <taxon>Streptophyta</taxon>
        <taxon>Embryophyta</taxon>
        <taxon>Tracheophyta</taxon>
        <taxon>Spermatophyta</taxon>
        <taxon>Magnoliopsida</taxon>
        <taxon>eudicotyledons</taxon>
        <taxon>Gunneridae</taxon>
        <taxon>Pentapetalae</taxon>
        <taxon>asterids</taxon>
        <taxon>campanulids</taxon>
        <taxon>Asterales</taxon>
        <taxon>Asteraceae</taxon>
        <taxon>Asteroideae</taxon>
        <taxon>Heliantheae alliance</taxon>
        <taxon>Heliantheae</taxon>
        <taxon>Helianthus</taxon>
    </lineage>
</organism>
<proteinExistence type="predicted"/>